<keyword evidence="4" id="KW-1185">Reference proteome</keyword>
<dbReference type="Proteomes" id="UP001596484">
    <property type="component" value="Unassembled WGS sequence"/>
</dbReference>
<comment type="caution">
    <text evidence="3">The sequence shown here is derived from an EMBL/GenBank/DDBJ whole genome shotgun (WGS) entry which is preliminary data.</text>
</comment>
<dbReference type="Pfam" id="PF13561">
    <property type="entry name" value="adh_short_C2"/>
    <property type="match status" value="1"/>
</dbReference>
<gene>
    <name evidence="3" type="ORF">ACFQS9_01465</name>
</gene>
<dbReference type="RefSeq" id="WP_378400839.1">
    <property type="nucleotide sequence ID" value="NZ_JBHTCS010000002.1"/>
</dbReference>
<evidence type="ECO:0000313" key="4">
    <source>
        <dbReference type="Proteomes" id="UP001596484"/>
    </source>
</evidence>
<dbReference type="PRINTS" id="PR00081">
    <property type="entry name" value="GDHRDH"/>
</dbReference>
<evidence type="ECO:0000313" key="3">
    <source>
        <dbReference type="EMBL" id="MFC7446550.1"/>
    </source>
</evidence>
<sequence length="272" mass="28910">MTHNPAQSVDRAEGDRIVDYRSRFDLSRRRYLVLGGGQGMGRQVSHALTQLGATVIVVDIDLNRAANVCEEIGPAATAERVDATDDADMAALARRAGEIDGVVDVIGMARYGPLLDVTDDDWSWAESIVLRHAVLTIRHFGARLRDRGDGSITFVSSVSGIGSSPVHAAYGVYKAALGSLVRSAGIELGPSGVRVNAVAPGFVLTPRIAAILDVDAFENTRTQIPLQRVTMPADVASALVFLVSDLARTITGQVMVVDGGATNKYPYDMSGF</sequence>
<dbReference type="InterPro" id="IPR051122">
    <property type="entry name" value="SDR_DHRS6-like"/>
</dbReference>
<dbReference type="PANTHER" id="PTHR43477:SF1">
    <property type="entry name" value="DIHYDROANTICAPSIN 7-DEHYDROGENASE"/>
    <property type="match status" value="1"/>
</dbReference>
<dbReference type="Gene3D" id="3.40.50.720">
    <property type="entry name" value="NAD(P)-binding Rossmann-like Domain"/>
    <property type="match status" value="1"/>
</dbReference>
<dbReference type="SUPFAM" id="SSF51735">
    <property type="entry name" value="NAD(P)-binding Rossmann-fold domains"/>
    <property type="match status" value="1"/>
</dbReference>
<dbReference type="EC" id="1.1.1.-" evidence="3"/>
<keyword evidence="2 3" id="KW-0560">Oxidoreductase</keyword>
<evidence type="ECO:0000256" key="1">
    <source>
        <dbReference type="ARBA" id="ARBA00006484"/>
    </source>
</evidence>
<protein>
    <submittedName>
        <fullName evidence="3">SDR family NAD(P)-dependent oxidoreductase</fullName>
        <ecNumber evidence="3">1.1.1.-</ecNumber>
    </submittedName>
</protein>
<dbReference type="GO" id="GO:0016491">
    <property type="term" value="F:oxidoreductase activity"/>
    <property type="evidence" value="ECO:0007669"/>
    <property type="project" value="UniProtKB-KW"/>
</dbReference>
<dbReference type="CDD" id="cd05233">
    <property type="entry name" value="SDR_c"/>
    <property type="match status" value="1"/>
</dbReference>
<organism evidence="3 4">
    <name type="scientific">Rhodococcus daqingensis</name>
    <dbReference type="NCBI Taxonomy" id="2479363"/>
    <lineage>
        <taxon>Bacteria</taxon>
        <taxon>Bacillati</taxon>
        <taxon>Actinomycetota</taxon>
        <taxon>Actinomycetes</taxon>
        <taxon>Mycobacteriales</taxon>
        <taxon>Nocardiaceae</taxon>
        <taxon>Rhodococcus</taxon>
    </lineage>
</organism>
<reference evidence="4" key="1">
    <citation type="journal article" date="2019" name="Int. J. Syst. Evol. Microbiol.">
        <title>The Global Catalogue of Microorganisms (GCM) 10K type strain sequencing project: providing services to taxonomists for standard genome sequencing and annotation.</title>
        <authorList>
            <consortium name="The Broad Institute Genomics Platform"/>
            <consortium name="The Broad Institute Genome Sequencing Center for Infectious Disease"/>
            <person name="Wu L."/>
            <person name="Ma J."/>
        </authorList>
    </citation>
    <scope>NUCLEOTIDE SEQUENCE [LARGE SCALE GENOMIC DNA]</scope>
    <source>
        <strain evidence="4">ICMP 19430</strain>
    </source>
</reference>
<proteinExistence type="inferred from homology"/>
<accession>A0ABW2RRV9</accession>
<dbReference type="PANTHER" id="PTHR43477">
    <property type="entry name" value="DIHYDROANTICAPSIN 7-DEHYDROGENASE"/>
    <property type="match status" value="1"/>
</dbReference>
<dbReference type="InterPro" id="IPR036291">
    <property type="entry name" value="NAD(P)-bd_dom_sf"/>
</dbReference>
<dbReference type="InterPro" id="IPR002347">
    <property type="entry name" value="SDR_fam"/>
</dbReference>
<dbReference type="EMBL" id="JBHTCS010000002">
    <property type="protein sequence ID" value="MFC7446550.1"/>
    <property type="molecule type" value="Genomic_DNA"/>
</dbReference>
<name>A0ABW2RRV9_9NOCA</name>
<evidence type="ECO:0000256" key="2">
    <source>
        <dbReference type="ARBA" id="ARBA00023002"/>
    </source>
</evidence>
<comment type="similarity">
    <text evidence="1">Belongs to the short-chain dehydrogenases/reductases (SDR) family.</text>
</comment>